<comment type="caution">
    <text evidence="13">The sequence shown here is derived from an EMBL/GenBank/DDBJ whole genome shotgun (WGS) entry which is preliminary data.</text>
</comment>
<reference evidence="13 14" key="1">
    <citation type="submission" date="2024-07" db="EMBL/GenBank/DDBJ databases">
        <title>A survey of Mimosa microsymbionts across Brazilian biomes reveals a high diversity of Paraburkholderia nodulating endemic species, but also that Cupriavidus is common as a symbiont of widespread species.</title>
        <authorList>
            <person name="Rouws L."/>
            <person name="Barauna A."/>
            <person name="Beukes C."/>
            <person name="Rouws J.R.C."/>
            <person name="De Faria S.M."/>
            <person name="Gross E."/>
            <person name="Bueno Dos Reis Junior F."/>
            <person name="Simon M.F."/>
            <person name="Maluk M."/>
            <person name="Odee D.W."/>
            <person name="Kenicer G."/>
            <person name="Young J.P.W."/>
            <person name="Reis V.M."/>
            <person name="Zilli J."/>
            <person name="James E.K."/>
        </authorList>
    </citation>
    <scope>NUCLEOTIDE SEQUENCE [LARGE SCALE GENOMIC DNA]</scope>
    <source>
        <strain evidence="13 14">BR14375</strain>
    </source>
</reference>
<dbReference type="PANTHER" id="PTHR30004">
    <property type="entry name" value="4-HYDROXYTHREONINE-4-PHOSPHATE DEHYDROGENASE"/>
    <property type="match status" value="1"/>
</dbReference>
<evidence type="ECO:0000256" key="2">
    <source>
        <dbReference type="ARBA" id="ARBA00022679"/>
    </source>
</evidence>
<dbReference type="GO" id="GO:0050570">
    <property type="term" value="F:4-hydroxythreonine-4-phosphate dehydrogenase activity"/>
    <property type="evidence" value="ECO:0007669"/>
    <property type="project" value="UniProtKB-EC"/>
</dbReference>
<feature type="region of interest" description="Disordered" evidence="10">
    <location>
        <begin position="236"/>
        <end position="264"/>
    </location>
</feature>
<dbReference type="EC" id="1.1.1.262" evidence="13"/>
<evidence type="ECO:0000256" key="6">
    <source>
        <dbReference type="ARBA" id="ARBA00022840"/>
    </source>
</evidence>
<dbReference type="Gene3D" id="3.40.718.10">
    <property type="entry name" value="Isopropylmalate Dehydrogenase"/>
    <property type="match status" value="1"/>
</dbReference>
<dbReference type="InterPro" id="IPR042213">
    <property type="entry name" value="NBD_C_sf"/>
</dbReference>
<dbReference type="PANTHER" id="PTHR30004:SF6">
    <property type="entry name" value="D-THREONATE 4-PHOSPHATE DEHYDROGENASE"/>
    <property type="match status" value="1"/>
</dbReference>
<dbReference type="InterPro" id="IPR037051">
    <property type="entry name" value="4-carb_acid_sugar_kinase_N_sf"/>
</dbReference>
<keyword evidence="5" id="KW-0418">Kinase</keyword>
<evidence type="ECO:0000256" key="3">
    <source>
        <dbReference type="ARBA" id="ARBA00022723"/>
    </source>
</evidence>
<evidence type="ECO:0000256" key="1">
    <source>
        <dbReference type="ARBA" id="ARBA00005715"/>
    </source>
</evidence>
<evidence type="ECO:0000259" key="12">
    <source>
        <dbReference type="Pfam" id="PF17042"/>
    </source>
</evidence>
<proteinExistence type="inferred from homology"/>
<organism evidence="13 14">
    <name type="scientific">Paraburkholderia phenoliruptrix</name>
    <dbReference type="NCBI Taxonomy" id="252970"/>
    <lineage>
        <taxon>Bacteria</taxon>
        <taxon>Pseudomonadati</taxon>
        <taxon>Pseudomonadota</taxon>
        <taxon>Betaproteobacteria</taxon>
        <taxon>Burkholderiales</taxon>
        <taxon>Burkholderiaceae</taxon>
        <taxon>Paraburkholderia</taxon>
    </lineage>
</organism>
<dbReference type="Gene3D" id="3.40.980.20">
    <property type="entry name" value="Four-carbon acid sugar kinase, nucleotide binding domain"/>
    <property type="match status" value="1"/>
</dbReference>
<dbReference type="Proteomes" id="UP001558535">
    <property type="component" value="Unassembled WGS sequence"/>
</dbReference>
<gene>
    <name evidence="13" type="primary">pdxA</name>
    <name evidence="13" type="ORF">AB3X84_27525</name>
</gene>
<feature type="domain" description="Four-carbon acid sugar kinase nucleotide binding" evidence="12">
    <location>
        <begin position="270"/>
        <end position="422"/>
    </location>
</feature>
<dbReference type="SUPFAM" id="SSF142764">
    <property type="entry name" value="YgbK-like"/>
    <property type="match status" value="1"/>
</dbReference>
<dbReference type="InterPro" id="IPR010737">
    <property type="entry name" value="4-carb_acid_sugar_kinase_N"/>
</dbReference>
<evidence type="ECO:0000256" key="4">
    <source>
        <dbReference type="ARBA" id="ARBA00022741"/>
    </source>
</evidence>
<evidence type="ECO:0000256" key="5">
    <source>
        <dbReference type="ARBA" id="ARBA00022777"/>
    </source>
</evidence>
<evidence type="ECO:0000259" key="11">
    <source>
        <dbReference type="Pfam" id="PF07005"/>
    </source>
</evidence>
<feature type="domain" description="Four-carbon acid sugar kinase N-terminal" evidence="11">
    <location>
        <begin position="11"/>
        <end position="227"/>
    </location>
</feature>
<comment type="similarity">
    <text evidence="1">Belongs to the four-carbon acid sugar kinase family.</text>
</comment>
<dbReference type="EMBL" id="JBFPKE010000017">
    <property type="protein sequence ID" value="MEX3753750.1"/>
    <property type="molecule type" value="Genomic_DNA"/>
</dbReference>
<dbReference type="RefSeq" id="WP_310111525.1">
    <property type="nucleotide sequence ID" value="NZ_CP168531.1"/>
</dbReference>
<dbReference type="SUPFAM" id="SSF53659">
    <property type="entry name" value="Isocitrate/Isopropylmalate dehydrogenase-like"/>
    <property type="match status" value="1"/>
</dbReference>
<evidence type="ECO:0000256" key="9">
    <source>
        <dbReference type="ARBA" id="ARBA00023277"/>
    </source>
</evidence>
<sequence length="784" mass="82029">MSSPDTGSARLLIIGDDLSGTADCAVTCARHGLTSVVSFGPAPAMDAAQIDVLAIDTDTRRQLPAEAARANQEAWHAHSPGRRIYKKIDSTLRGNVAAEVAALSSVAGMAVVAPAFPRAGRTTRGARQFVFGTPVEESEAWRNEGIAGTADLQAMLGAAGLRVATIDLAAVREGAASLQARLSACLVAQWQAVVCDSETDADLACIAAASATLDGVFWVGSAGLAAPLIEVLAARQSEQETTDGSTHRPTPPTRAFARSGGTAHPRGVMTVVGSMSSVSHRQVALLRGQAGDSLDLFDVDAADLLDPVSPAALMLTTRVTHSLMRGRHVIVAVSQSQRAAVDDGAHIAQQLAERLAPAAAHAAALIATGGETARALLSAMKVNALRVIEEIETGVPLLAAAHAGRTLPVVTKAGGFGQPDTLYRAWQRLAAMQQAVAQAPRQSSEEEAMTYRPVIGITMGDAAGVGPEIIMKSLAHASVYDGCRPLVIGDSKRLVDAGQRTGVTLSVRPIASPAEARFQYGEVDCIDLGLIPADLPYGKLSAVAGDAAYQYIARTVELTSAGELDAICTAPLNKEALHAGGHIFPGHTEMLAHLTGIPEVSMMLVAPKLRVIHVTTHIGLLDAIRRIEPGLVQRTIERAHETLVRAGIDEPRIGVCGINPHAGENGLFGYGEEEEKIVPAVAVLRERGWDVEGPLPADTLFFRAGRGDFDVVVAMYHDQGHGPVKVMGLEAGVNVTVGLPVIRTSVDHGTAFDIAGKGIADERSMLEALKQAEDLATRRAVQTA</sequence>
<evidence type="ECO:0000256" key="8">
    <source>
        <dbReference type="ARBA" id="ARBA00023027"/>
    </source>
</evidence>
<dbReference type="Pfam" id="PF17042">
    <property type="entry name" value="NBD_C"/>
    <property type="match status" value="1"/>
</dbReference>
<dbReference type="Pfam" id="PF04166">
    <property type="entry name" value="PdxA"/>
    <property type="match status" value="1"/>
</dbReference>
<dbReference type="InterPro" id="IPR031475">
    <property type="entry name" value="NBD_C"/>
</dbReference>
<accession>A0ABV3WKV3</accession>
<dbReference type="NCBIfam" id="TIGR00557">
    <property type="entry name" value="pdxA"/>
    <property type="match status" value="1"/>
</dbReference>
<dbReference type="InterPro" id="IPR005255">
    <property type="entry name" value="PdxA_fam"/>
</dbReference>
<evidence type="ECO:0000256" key="7">
    <source>
        <dbReference type="ARBA" id="ARBA00023002"/>
    </source>
</evidence>
<keyword evidence="6" id="KW-0067">ATP-binding</keyword>
<evidence type="ECO:0000313" key="13">
    <source>
        <dbReference type="EMBL" id="MEX3753750.1"/>
    </source>
</evidence>
<dbReference type="Gene3D" id="3.40.50.10840">
    <property type="entry name" value="Putative sugar-binding, N-terminal domain"/>
    <property type="match status" value="1"/>
</dbReference>
<keyword evidence="7 13" id="KW-0560">Oxidoreductase</keyword>
<name>A0ABV3WKV3_9BURK</name>
<keyword evidence="14" id="KW-1185">Reference proteome</keyword>
<keyword evidence="2" id="KW-0808">Transferase</keyword>
<evidence type="ECO:0000313" key="14">
    <source>
        <dbReference type="Proteomes" id="UP001558535"/>
    </source>
</evidence>
<protein>
    <submittedName>
        <fullName evidence="13">4-hydroxythreonine-4-phosphate dehydrogenase PdxA</fullName>
        <ecNumber evidence="13">1.1.1.262</ecNumber>
    </submittedName>
</protein>
<dbReference type="Pfam" id="PF07005">
    <property type="entry name" value="SBD_N"/>
    <property type="match status" value="1"/>
</dbReference>
<keyword evidence="4" id="KW-0547">Nucleotide-binding</keyword>
<evidence type="ECO:0000256" key="10">
    <source>
        <dbReference type="SAM" id="MobiDB-lite"/>
    </source>
</evidence>
<keyword evidence="3" id="KW-0479">Metal-binding</keyword>
<keyword evidence="8" id="KW-0520">NAD</keyword>
<keyword evidence="9" id="KW-0119">Carbohydrate metabolism</keyword>